<dbReference type="EMBL" id="QKKF02022863">
    <property type="protein sequence ID" value="RZF37920.1"/>
    <property type="molecule type" value="Genomic_DNA"/>
</dbReference>
<evidence type="ECO:0000313" key="2">
    <source>
        <dbReference type="EMBL" id="RZF37920.1"/>
    </source>
</evidence>
<gene>
    <name evidence="2" type="ORF">LSTR_LSTR005420</name>
</gene>
<feature type="coiled-coil region" evidence="1">
    <location>
        <begin position="38"/>
        <end position="75"/>
    </location>
</feature>
<sequence>MMDSSKEPLHNFFLFEKKPRITKNKSESRNLVAYYQYSAQLKREENQLRTRLRLIENEQQKLRKEAVELDKLKKFNQSGMSKTSVPKTNYSIAKVHTISQMSKKCFSDNRDKTTMDIDNPEFVNKLDINLDLGLPENKNFEDEEFECG</sequence>
<organism evidence="2 3">
    <name type="scientific">Laodelphax striatellus</name>
    <name type="common">Small brown planthopper</name>
    <name type="synonym">Delphax striatella</name>
    <dbReference type="NCBI Taxonomy" id="195883"/>
    <lineage>
        <taxon>Eukaryota</taxon>
        <taxon>Metazoa</taxon>
        <taxon>Ecdysozoa</taxon>
        <taxon>Arthropoda</taxon>
        <taxon>Hexapoda</taxon>
        <taxon>Insecta</taxon>
        <taxon>Pterygota</taxon>
        <taxon>Neoptera</taxon>
        <taxon>Paraneoptera</taxon>
        <taxon>Hemiptera</taxon>
        <taxon>Auchenorrhyncha</taxon>
        <taxon>Fulgoroidea</taxon>
        <taxon>Delphacidae</taxon>
        <taxon>Criomorphinae</taxon>
        <taxon>Laodelphax</taxon>
    </lineage>
</organism>
<evidence type="ECO:0000256" key="1">
    <source>
        <dbReference type="SAM" id="Coils"/>
    </source>
</evidence>
<keyword evidence="3" id="KW-1185">Reference proteome</keyword>
<proteinExistence type="predicted"/>
<protein>
    <submittedName>
        <fullName evidence="2">Uncharacterized protein</fullName>
    </submittedName>
</protein>
<name>A0A482WY00_LAOST</name>
<accession>A0A482WY00</accession>
<reference evidence="2 3" key="1">
    <citation type="journal article" date="2017" name="Gigascience">
        <title>Genome sequence of the small brown planthopper, Laodelphax striatellus.</title>
        <authorList>
            <person name="Zhu J."/>
            <person name="Jiang F."/>
            <person name="Wang X."/>
            <person name="Yang P."/>
            <person name="Bao Y."/>
            <person name="Zhao W."/>
            <person name="Wang W."/>
            <person name="Lu H."/>
            <person name="Wang Q."/>
            <person name="Cui N."/>
            <person name="Li J."/>
            <person name="Chen X."/>
            <person name="Luo L."/>
            <person name="Yu J."/>
            <person name="Kang L."/>
            <person name="Cui F."/>
        </authorList>
    </citation>
    <scope>NUCLEOTIDE SEQUENCE [LARGE SCALE GENOMIC DNA]</scope>
    <source>
        <strain evidence="2">Lst14</strain>
    </source>
</reference>
<dbReference type="Proteomes" id="UP000291343">
    <property type="component" value="Unassembled WGS sequence"/>
</dbReference>
<dbReference type="InParanoid" id="A0A482WY00"/>
<evidence type="ECO:0000313" key="3">
    <source>
        <dbReference type="Proteomes" id="UP000291343"/>
    </source>
</evidence>
<comment type="caution">
    <text evidence="2">The sequence shown here is derived from an EMBL/GenBank/DDBJ whole genome shotgun (WGS) entry which is preliminary data.</text>
</comment>
<dbReference type="AlphaFoldDB" id="A0A482WY00"/>
<keyword evidence="1" id="KW-0175">Coiled coil</keyword>